<accession>A0A8H4IJY1</accession>
<keyword evidence="2" id="KW-1185">Reference proteome</keyword>
<sequence>MADFSSSRGDIPSEHHKGVRPFINIVSLQHCQAHSGISCSKFIYCLLNHSLMASILFAKVSPTIDFLHGFFRPPSGIPLVLGEIGSKLGGDTSMTNTISAALWPTDLLLYSSSFGARSMAMQLGDGFEIAAWQPHDILSSNGTVVKEQEEQAGSYGMAFAADFVGKGADFYDFKVHRLVEREGLAVYAGYR</sequence>
<dbReference type="AlphaFoldDB" id="A0A8H4IJY1"/>
<protein>
    <submittedName>
        <fullName evidence="1">Uncharacterized protein</fullName>
    </submittedName>
</protein>
<comment type="caution">
    <text evidence="1">The sequence shown here is derived from an EMBL/GenBank/DDBJ whole genome shotgun (WGS) entry which is preliminary data.</text>
</comment>
<dbReference type="Gene3D" id="3.20.20.80">
    <property type="entry name" value="Glycosidases"/>
    <property type="match status" value="1"/>
</dbReference>
<name>A0A8H4IJY1_9PEZI</name>
<organism evidence="1 2">
    <name type="scientific">Botryosphaeria dothidea</name>
    <dbReference type="NCBI Taxonomy" id="55169"/>
    <lineage>
        <taxon>Eukaryota</taxon>
        <taxon>Fungi</taxon>
        <taxon>Dikarya</taxon>
        <taxon>Ascomycota</taxon>
        <taxon>Pezizomycotina</taxon>
        <taxon>Dothideomycetes</taxon>
        <taxon>Dothideomycetes incertae sedis</taxon>
        <taxon>Botryosphaeriales</taxon>
        <taxon>Botryosphaeriaceae</taxon>
        <taxon>Botryosphaeria</taxon>
    </lineage>
</organism>
<proteinExistence type="predicted"/>
<evidence type="ECO:0000313" key="1">
    <source>
        <dbReference type="EMBL" id="KAF4302567.1"/>
    </source>
</evidence>
<reference evidence="1" key="1">
    <citation type="submission" date="2020-04" db="EMBL/GenBank/DDBJ databases">
        <title>Genome Assembly and Annotation of Botryosphaeria dothidea sdau 11-99, a Latent Pathogen of Apple Fruit Ring Rot in China.</title>
        <authorList>
            <person name="Yu C."/>
            <person name="Diao Y."/>
            <person name="Lu Q."/>
            <person name="Zhao J."/>
            <person name="Cui S."/>
            <person name="Peng C."/>
            <person name="He B."/>
            <person name="Liu H."/>
        </authorList>
    </citation>
    <scope>NUCLEOTIDE SEQUENCE [LARGE SCALE GENOMIC DNA]</scope>
    <source>
        <strain evidence="1">Sdau11-99</strain>
    </source>
</reference>
<evidence type="ECO:0000313" key="2">
    <source>
        <dbReference type="Proteomes" id="UP000572817"/>
    </source>
</evidence>
<dbReference type="EMBL" id="WWBZ02000073">
    <property type="protein sequence ID" value="KAF4302567.1"/>
    <property type="molecule type" value="Genomic_DNA"/>
</dbReference>
<gene>
    <name evidence="1" type="ORF">GTA08_BOTSDO10524</name>
</gene>
<dbReference type="Proteomes" id="UP000572817">
    <property type="component" value="Unassembled WGS sequence"/>
</dbReference>